<evidence type="ECO:0000313" key="11">
    <source>
        <dbReference type="Proteomes" id="UP001500133"/>
    </source>
</evidence>
<dbReference type="InterPro" id="IPR002323">
    <property type="entry name" value="Cyt_CIE"/>
</dbReference>
<evidence type="ECO:0000256" key="6">
    <source>
        <dbReference type="PROSITE-ProRule" id="PRU00433"/>
    </source>
</evidence>
<dbReference type="InterPro" id="IPR009056">
    <property type="entry name" value="Cyt_c-like_dom"/>
</dbReference>
<evidence type="ECO:0000256" key="5">
    <source>
        <dbReference type="ARBA" id="ARBA00023004"/>
    </source>
</evidence>
<dbReference type="Pfam" id="PF13442">
    <property type="entry name" value="Cytochrome_CBB3"/>
    <property type="match status" value="2"/>
</dbReference>
<feature type="compositionally biased region" description="Low complexity" evidence="7">
    <location>
        <begin position="167"/>
        <end position="190"/>
    </location>
</feature>
<comment type="caution">
    <text evidence="10">The sequence shown here is derived from an EMBL/GenBank/DDBJ whole genome shotgun (WGS) entry which is preliminary data.</text>
</comment>
<dbReference type="PROSITE" id="PS51257">
    <property type="entry name" value="PROKAR_LIPOPROTEIN"/>
    <property type="match status" value="1"/>
</dbReference>
<feature type="region of interest" description="Disordered" evidence="7">
    <location>
        <begin position="153"/>
        <end position="213"/>
    </location>
</feature>
<feature type="chain" id="PRO_5046178490" evidence="8">
    <location>
        <begin position="25"/>
        <end position="294"/>
    </location>
</feature>
<evidence type="ECO:0000313" key="10">
    <source>
        <dbReference type="EMBL" id="GAA3903664.1"/>
    </source>
</evidence>
<keyword evidence="1" id="KW-0813">Transport</keyword>
<dbReference type="PROSITE" id="PS51007">
    <property type="entry name" value="CYTC"/>
    <property type="match status" value="2"/>
</dbReference>
<keyword evidence="3 6" id="KW-0479">Metal-binding</keyword>
<dbReference type="PANTHER" id="PTHR40942:SF4">
    <property type="entry name" value="CYTOCHROME C5"/>
    <property type="match status" value="1"/>
</dbReference>
<evidence type="ECO:0000259" key="9">
    <source>
        <dbReference type="PROSITE" id="PS51007"/>
    </source>
</evidence>
<dbReference type="PRINTS" id="PR00607">
    <property type="entry name" value="CYTCHROMECIE"/>
</dbReference>
<evidence type="ECO:0000256" key="3">
    <source>
        <dbReference type="ARBA" id="ARBA00022723"/>
    </source>
</evidence>
<dbReference type="EMBL" id="BAAAZT010000060">
    <property type="protein sequence ID" value="GAA3903664.1"/>
    <property type="molecule type" value="Genomic_DNA"/>
</dbReference>
<organism evidence="10 11">
    <name type="scientific">Halomonas cibimaris</name>
    <dbReference type="NCBI Taxonomy" id="657012"/>
    <lineage>
        <taxon>Bacteria</taxon>
        <taxon>Pseudomonadati</taxon>
        <taxon>Pseudomonadota</taxon>
        <taxon>Gammaproteobacteria</taxon>
        <taxon>Oceanospirillales</taxon>
        <taxon>Halomonadaceae</taxon>
        <taxon>Halomonas</taxon>
    </lineage>
</organism>
<dbReference type="SUPFAM" id="SSF46626">
    <property type="entry name" value="Cytochrome c"/>
    <property type="match status" value="2"/>
</dbReference>
<evidence type="ECO:0000256" key="4">
    <source>
        <dbReference type="ARBA" id="ARBA00022982"/>
    </source>
</evidence>
<feature type="signal peptide" evidence="8">
    <location>
        <begin position="1"/>
        <end position="24"/>
    </location>
</feature>
<feature type="compositionally biased region" description="Acidic residues" evidence="7">
    <location>
        <begin position="157"/>
        <end position="166"/>
    </location>
</feature>
<evidence type="ECO:0000256" key="1">
    <source>
        <dbReference type="ARBA" id="ARBA00022448"/>
    </source>
</evidence>
<name>A0ABP7LM99_9GAMM</name>
<keyword evidence="11" id="KW-1185">Reference proteome</keyword>
<keyword evidence="4" id="KW-0249">Electron transport</keyword>
<dbReference type="PANTHER" id="PTHR40942">
    <property type="match status" value="1"/>
</dbReference>
<dbReference type="InterPro" id="IPR036909">
    <property type="entry name" value="Cyt_c-like_dom_sf"/>
</dbReference>
<gene>
    <name evidence="10" type="ORF">GCM10022228_12400</name>
</gene>
<protein>
    <submittedName>
        <fullName evidence="10">C-type cytochrome</fullName>
    </submittedName>
</protein>
<evidence type="ECO:0000256" key="2">
    <source>
        <dbReference type="ARBA" id="ARBA00022617"/>
    </source>
</evidence>
<dbReference type="Gene3D" id="1.10.760.10">
    <property type="entry name" value="Cytochrome c-like domain"/>
    <property type="match status" value="2"/>
</dbReference>
<evidence type="ECO:0000256" key="8">
    <source>
        <dbReference type="SAM" id="SignalP"/>
    </source>
</evidence>
<feature type="domain" description="Cytochrome c" evidence="9">
    <location>
        <begin position="213"/>
        <end position="293"/>
    </location>
</feature>
<feature type="domain" description="Cytochrome c" evidence="9">
    <location>
        <begin position="66"/>
        <end position="146"/>
    </location>
</feature>
<proteinExistence type="predicted"/>
<sequence>MDCKLIKSGLATLGVLACVAGAQAAMDKDAIAERIAPVGDVCLASEDCGGAAAPAPSAKASGGGSDAAPDGEGIYANVCSACHDTGAAGAPVRGNEGDWAARVDKGFDTLLDHAINGFKGMPAKGGNPSLSDEDMHAAVTYMVKPVMDVAEAQGAPAEDDAADSEADMAAAQKDSAADSANAENTAAADDAGSEESGGDAQAEDAAGGGEPAWASIDGEAIFNRACMACHATGAAGAPISGNAEQWAPRIAKGKDTLYDHSINGFNAMPAKGGQPSLSDNEVKASVDYMVAESQ</sequence>
<accession>A0ABP7LM99</accession>
<dbReference type="Proteomes" id="UP001500133">
    <property type="component" value="Unassembled WGS sequence"/>
</dbReference>
<keyword evidence="5 6" id="KW-0408">Iron</keyword>
<keyword evidence="8" id="KW-0732">Signal</keyword>
<evidence type="ECO:0000256" key="7">
    <source>
        <dbReference type="SAM" id="MobiDB-lite"/>
    </source>
</evidence>
<reference evidence="11" key="1">
    <citation type="journal article" date="2019" name="Int. J. Syst. Evol. Microbiol.">
        <title>The Global Catalogue of Microorganisms (GCM) 10K type strain sequencing project: providing services to taxonomists for standard genome sequencing and annotation.</title>
        <authorList>
            <consortium name="The Broad Institute Genomics Platform"/>
            <consortium name="The Broad Institute Genome Sequencing Center for Infectious Disease"/>
            <person name="Wu L."/>
            <person name="Ma J."/>
        </authorList>
    </citation>
    <scope>NUCLEOTIDE SEQUENCE [LARGE SCALE GENOMIC DNA]</scope>
    <source>
        <strain evidence="11">JCM 16914</strain>
    </source>
</reference>
<keyword evidence="2 6" id="KW-0349">Heme</keyword>